<keyword evidence="3" id="KW-1185">Reference proteome</keyword>
<dbReference type="Gene3D" id="1.20.1250.20">
    <property type="entry name" value="MFS general substrate transporter like domains"/>
    <property type="match status" value="1"/>
</dbReference>
<evidence type="ECO:0000313" key="2">
    <source>
        <dbReference type="EMBL" id="AQS40765.1"/>
    </source>
</evidence>
<feature type="transmembrane region" description="Helical" evidence="1">
    <location>
        <begin position="331"/>
        <end position="350"/>
    </location>
</feature>
<feature type="transmembrane region" description="Helical" evidence="1">
    <location>
        <begin position="104"/>
        <end position="122"/>
    </location>
</feature>
<dbReference type="SUPFAM" id="SSF103473">
    <property type="entry name" value="MFS general substrate transporter"/>
    <property type="match status" value="1"/>
</dbReference>
<dbReference type="CDD" id="cd06174">
    <property type="entry name" value="MFS"/>
    <property type="match status" value="1"/>
</dbReference>
<dbReference type="KEGG" id="thd:BHV28_00390"/>
<keyword evidence="1" id="KW-1133">Transmembrane helix</keyword>
<feature type="transmembrane region" description="Helical" evidence="1">
    <location>
        <begin position="391"/>
        <end position="417"/>
    </location>
</feature>
<evidence type="ECO:0000256" key="1">
    <source>
        <dbReference type="SAM" id="Phobius"/>
    </source>
</evidence>
<feature type="transmembrane region" description="Helical" evidence="1">
    <location>
        <begin position="280"/>
        <end position="298"/>
    </location>
</feature>
<keyword evidence="1" id="KW-0472">Membrane</keyword>
<organism evidence="2 3">
    <name type="scientific">Candidatus Tokpelaia hoelldobleri</name>
    <dbReference type="NCBI Taxonomy" id="1902579"/>
    <lineage>
        <taxon>Bacteria</taxon>
        <taxon>Pseudomonadati</taxon>
        <taxon>Pseudomonadota</taxon>
        <taxon>Alphaproteobacteria</taxon>
        <taxon>Hyphomicrobiales</taxon>
        <taxon>Candidatus Tokpelaia</taxon>
    </lineage>
</organism>
<name>A0A1U9JSD0_9HYPH</name>
<dbReference type="STRING" id="1902579.BHV28_00390"/>
<keyword evidence="1" id="KW-0812">Transmembrane</keyword>
<dbReference type="Proteomes" id="UP000188912">
    <property type="component" value="Chromosome"/>
</dbReference>
<reference evidence="2 3" key="1">
    <citation type="journal article" date="2010" name="Science">
        <title>Genomic comparison of the ants Camponotus floridanus and Harpegnathos saltator.</title>
        <authorList>
            <person name="Bonasio R."/>
            <person name="Zhang G."/>
            <person name="Ye C."/>
            <person name="Mutti N.S."/>
            <person name="Fang X."/>
            <person name="Qin N."/>
            <person name="Donahue G."/>
            <person name="Yang P."/>
            <person name="Li Q."/>
            <person name="Li C."/>
            <person name="Zhang P."/>
            <person name="Huang Z."/>
            <person name="Berger S.L."/>
            <person name="Reinberg D."/>
            <person name="Wang J."/>
            <person name="Liebig J."/>
        </authorList>
    </citation>
    <scope>NUCLEOTIDE SEQUENCE [LARGE SCALE GENOMIC DNA]</scope>
    <source>
        <strain evidence="2 3">Hsal</strain>
    </source>
</reference>
<feature type="transmembrane region" description="Helical" evidence="1">
    <location>
        <begin position="128"/>
        <end position="150"/>
    </location>
</feature>
<dbReference type="EMBL" id="CP017315">
    <property type="protein sequence ID" value="AQS40765.1"/>
    <property type="molecule type" value="Genomic_DNA"/>
</dbReference>
<gene>
    <name evidence="2" type="ORF">BHV28_00390</name>
</gene>
<accession>A0A1U9JSD0</accession>
<dbReference type="InterPro" id="IPR036259">
    <property type="entry name" value="MFS_trans_sf"/>
</dbReference>
<feature type="transmembrane region" description="Helical" evidence="1">
    <location>
        <begin position="198"/>
        <end position="217"/>
    </location>
</feature>
<feature type="transmembrane region" description="Helical" evidence="1">
    <location>
        <begin position="36"/>
        <end position="61"/>
    </location>
</feature>
<feature type="transmembrane region" description="Helical" evidence="1">
    <location>
        <begin position="362"/>
        <end position="385"/>
    </location>
</feature>
<dbReference type="AlphaFoldDB" id="A0A1U9JSD0"/>
<evidence type="ECO:0000313" key="3">
    <source>
        <dbReference type="Proteomes" id="UP000188912"/>
    </source>
</evidence>
<reference evidence="2 3" key="2">
    <citation type="journal article" date="2016" name="Sci. Rep.">
        <title>The genome of Rhizobiales bacteria in predatory ants reveals urease gene functions but no genes for nitrogen fixation.</title>
        <authorList>
            <person name="Neuvonen M.M."/>
            <person name="Tamarit D."/>
            <person name="Naslund K."/>
            <person name="Liebig J."/>
            <person name="Feldhaar H."/>
            <person name="Moran N.A."/>
            <person name="Guy L."/>
            <person name="Andersson S.G."/>
        </authorList>
    </citation>
    <scope>NUCLEOTIDE SEQUENCE [LARGE SCALE GENOMIC DNA]</scope>
    <source>
        <strain evidence="2 3">Hsal</strain>
    </source>
</reference>
<protein>
    <submittedName>
        <fullName evidence="2">Major facilitator family transporter</fullName>
    </submittedName>
</protein>
<feature type="transmembrane region" description="Helical" evidence="1">
    <location>
        <begin position="157"/>
        <end position="178"/>
    </location>
</feature>
<sequence>MNQYKIDVPLPDNREEGDGRHWLLAQKLRRLDPDSWTAQILGGFIGVAALSPLMLQPVLVYAYDVTLGYGPDIAGYISSAGLAGLALASLPVALRARQWCMGRVAVLGMAVMLVFTALILWFRQPSALFFLTFMAGIGGGLAQAAVAAAFARCRYFVRAFAIFTCLQFIYPGVSALFLLRLLNYDDWGVWGGFSGIQFAQLALILPALIVAPVLAAYKLPDNSRLPLADSEIAVKHFLSVPAVLSLLGMFIYGASNGAVFAYSEGIGRLAGLEPDMIGDVLVYVNVAAGIVVLGVIRFGDRINPYFPLIGGILAQLFALVIFFIAPTYAGYLLGMLVFIVAWAVVFQYFLSSQSELDKSGVVVVCGQFTNLIGAVLGPAIAAFFIGAEAAFVRALSVSAILTFLALIPMVIVPVMLWKQRITVLQDPEPQPVMDGDVL</sequence>
<feature type="transmembrane region" description="Helical" evidence="1">
    <location>
        <begin position="73"/>
        <end position="92"/>
    </location>
</feature>
<feature type="transmembrane region" description="Helical" evidence="1">
    <location>
        <begin position="237"/>
        <end position="260"/>
    </location>
</feature>
<feature type="transmembrane region" description="Helical" evidence="1">
    <location>
        <begin position="305"/>
        <end position="325"/>
    </location>
</feature>
<proteinExistence type="predicted"/>